<reference evidence="5 6" key="1">
    <citation type="journal article" date="2012" name="J. Bacteriol.">
        <title>Genome sequence of benzo(a)pyrene-degrading bacterium Novosphingobium pentaromativorans US6-1.</title>
        <authorList>
            <person name="Luo Y.R."/>
            <person name="Kang S.G."/>
            <person name="Kim S.J."/>
            <person name="Kim M.R."/>
            <person name="Li N."/>
            <person name="Lee J.H."/>
            <person name="Kwon K.K."/>
        </authorList>
    </citation>
    <scope>NUCLEOTIDE SEQUENCE [LARGE SCALE GENOMIC DNA]</scope>
    <source>
        <strain evidence="5 6">US6-1</strain>
    </source>
</reference>
<dbReference type="SUPFAM" id="SSF111369">
    <property type="entry name" value="HlyD-like secretion proteins"/>
    <property type="match status" value="1"/>
</dbReference>
<dbReference type="KEGG" id="npn:JI59_19350"/>
<dbReference type="GO" id="GO:1990281">
    <property type="term" value="C:efflux pump complex"/>
    <property type="evidence" value="ECO:0007669"/>
    <property type="project" value="TreeGrafter"/>
</dbReference>
<accession>G6E735</accession>
<proteinExistence type="inferred from homology"/>
<feature type="signal peptide" evidence="2">
    <location>
        <begin position="1"/>
        <end position="21"/>
    </location>
</feature>
<feature type="domain" description="CzcB-like barrel-sandwich hybrid" evidence="4">
    <location>
        <begin position="59"/>
        <end position="199"/>
    </location>
</feature>
<dbReference type="Proteomes" id="UP000004030">
    <property type="component" value="Unassembled WGS sequence"/>
</dbReference>
<name>G6E735_9SPHN</name>
<organism evidence="5 6">
    <name type="scientific">Novosphingobium pentaromativorans US6-1</name>
    <dbReference type="NCBI Taxonomy" id="1088721"/>
    <lineage>
        <taxon>Bacteria</taxon>
        <taxon>Pseudomonadati</taxon>
        <taxon>Pseudomonadota</taxon>
        <taxon>Alphaproteobacteria</taxon>
        <taxon>Sphingomonadales</taxon>
        <taxon>Sphingomonadaceae</taxon>
        <taxon>Novosphingobium</taxon>
    </lineage>
</organism>
<evidence type="ECO:0000259" key="3">
    <source>
        <dbReference type="Pfam" id="PF25954"/>
    </source>
</evidence>
<comment type="similarity">
    <text evidence="1">Belongs to the membrane fusion protein (MFP) (TC 8.A.1) family.</text>
</comment>
<dbReference type="eggNOG" id="COG0845">
    <property type="taxonomic scope" value="Bacteria"/>
</dbReference>
<dbReference type="PROSITE" id="PS51257">
    <property type="entry name" value="PROKAR_LIPOPROTEIN"/>
    <property type="match status" value="1"/>
</dbReference>
<dbReference type="Gene3D" id="2.40.30.170">
    <property type="match status" value="1"/>
</dbReference>
<dbReference type="Gene3D" id="2.40.420.20">
    <property type="match status" value="1"/>
</dbReference>
<dbReference type="Pfam" id="PF25954">
    <property type="entry name" value="Beta-barrel_RND_2"/>
    <property type="match status" value="1"/>
</dbReference>
<evidence type="ECO:0000256" key="2">
    <source>
        <dbReference type="SAM" id="SignalP"/>
    </source>
</evidence>
<dbReference type="PANTHER" id="PTHR30469:SF15">
    <property type="entry name" value="HLYD FAMILY OF SECRETION PROTEINS"/>
    <property type="match status" value="1"/>
</dbReference>
<keyword evidence="2" id="KW-0732">Signal</keyword>
<dbReference type="InterPro" id="IPR058792">
    <property type="entry name" value="Beta-barrel_RND_2"/>
</dbReference>
<comment type="caution">
    <text evidence="5">The sequence shown here is derived from an EMBL/GenBank/DDBJ whole genome shotgun (WGS) entry which is preliminary data.</text>
</comment>
<dbReference type="NCBIfam" id="TIGR01730">
    <property type="entry name" value="RND_mfp"/>
    <property type="match status" value="1"/>
</dbReference>
<dbReference type="PATRIC" id="fig|1088721.3.peg.152"/>
<sequence length="357" mass="37267">MTYRIASLAIISCLAVAGCHSAPEPTPTEAAQSVSVGKVAARSLSGGLTASGQLVARELAAVSPEIAGYRVDRVLVEEGAAVRKGQPLAILDDGLLAPQIAQAQATLDQQRVAADRARAEAERVRGLDDTGVLSNEAIAERRIAVRTAEAQVNVARAQLRDLQVRKQRLVIRAPVSGTVIERSVRPGDTSQVGSVMFTILRDNLVELDAELPEAKAGSVKAGDRAAVLLASGRRVEGKVRLIGASVDSETGLVGMRIALPVSSDIRPGGFAKAIFQSSDRPVPAVPETAIRMSAAGAQVQTLDKQNRVKSVPVRTGIRSSGYVELVAGPPMGTRVLLSGGAFVLEGDKVNPSTEAAR</sequence>
<gene>
    <name evidence="5" type="ORF">NSU_0156</name>
</gene>
<evidence type="ECO:0000259" key="4">
    <source>
        <dbReference type="Pfam" id="PF25973"/>
    </source>
</evidence>
<protein>
    <submittedName>
        <fullName evidence="5">Uncharacterized protein</fullName>
    </submittedName>
</protein>
<dbReference type="EMBL" id="AGFM01000005">
    <property type="protein sequence ID" value="EHJ62862.1"/>
    <property type="molecule type" value="Genomic_DNA"/>
</dbReference>
<dbReference type="Gene3D" id="1.10.287.470">
    <property type="entry name" value="Helix hairpin bin"/>
    <property type="match status" value="1"/>
</dbReference>
<evidence type="ECO:0000313" key="6">
    <source>
        <dbReference type="Proteomes" id="UP000004030"/>
    </source>
</evidence>
<dbReference type="STRING" id="1088721.JI59_19350"/>
<dbReference type="RefSeq" id="WP_007011073.1">
    <property type="nucleotide sequence ID" value="NZ_AGFM01000005.1"/>
</dbReference>
<feature type="domain" description="CusB-like beta-barrel" evidence="3">
    <location>
        <begin position="207"/>
        <end position="277"/>
    </location>
</feature>
<evidence type="ECO:0000313" key="5">
    <source>
        <dbReference type="EMBL" id="EHJ62862.1"/>
    </source>
</evidence>
<dbReference type="InterPro" id="IPR006143">
    <property type="entry name" value="RND_pump_MFP"/>
</dbReference>
<keyword evidence="6" id="KW-1185">Reference proteome</keyword>
<dbReference type="PANTHER" id="PTHR30469">
    <property type="entry name" value="MULTIDRUG RESISTANCE PROTEIN MDTA"/>
    <property type="match status" value="1"/>
</dbReference>
<dbReference type="OrthoDB" id="7422354at2"/>
<feature type="chain" id="PRO_5003488084" evidence="2">
    <location>
        <begin position="22"/>
        <end position="357"/>
    </location>
</feature>
<dbReference type="GO" id="GO:0015562">
    <property type="term" value="F:efflux transmembrane transporter activity"/>
    <property type="evidence" value="ECO:0007669"/>
    <property type="project" value="TreeGrafter"/>
</dbReference>
<evidence type="ECO:0000256" key="1">
    <source>
        <dbReference type="ARBA" id="ARBA00009477"/>
    </source>
</evidence>
<dbReference type="InterPro" id="IPR058647">
    <property type="entry name" value="BSH_CzcB-like"/>
</dbReference>
<dbReference type="Pfam" id="PF25973">
    <property type="entry name" value="BSH_CzcB"/>
    <property type="match status" value="1"/>
</dbReference>
<dbReference type="AlphaFoldDB" id="G6E735"/>
<dbReference type="Gene3D" id="2.40.50.100">
    <property type="match status" value="1"/>
</dbReference>